<dbReference type="InterPro" id="IPR001650">
    <property type="entry name" value="Helicase_C-like"/>
</dbReference>
<dbReference type="InterPro" id="IPR047418">
    <property type="entry name" value="XPF_nuclease_FANCM"/>
</dbReference>
<evidence type="ECO:0000259" key="10">
    <source>
        <dbReference type="PROSITE" id="PS51194"/>
    </source>
</evidence>
<dbReference type="Gene3D" id="3.40.50.10130">
    <property type="match status" value="1"/>
</dbReference>
<dbReference type="Gene3D" id="1.20.1320.20">
    <property type="entry name" value="hef helicase domain"/>
    <property type="match status" value="1"/>
</dbReference>
<feature type="region of interest" description="Disordered" evidence="8">
    <location>
        <begin position="2320"/>
        <end position="2367"/>
    </location>
</feature>
<dbReference type="SMART" id="SM00490">
    <property type="entry name" value="HELICc"/>
    <property type="match status" value="1"/>
</dbReference>
<protein>
    <recommendedName>
        <fullName evidence="13">Fanconi anemia group M protein</fullName>
    </recommendedName>
</protein>
<dbReference type="PANTHER" id="PTHR14025:SF20">
    <property type="entry name" value="FANCONI ANEMIA GROUP M PROTEIN"/>
    <property type="match status" value="1"/>
</dbReference>
<dbReference type="InterPro" id="IPR039686">
    <property type="entry name" value="FANCM/Mph1-like_ID"/>
</dbReference>
<feature type="region of interest" description="Disordered" evidence="8">
    <location>
        <begin position="1400"/>
        <end position="1419"/>
    </location>
</feature>
<dbReference type="InterPro" id="IPR031879">
    <property type="entry name" value="FANCM-MHF-bd"/>
</dbReference>
<dbReference type="SUPFAM" id="SSF47781">
    <property type="entry name" value="RuvA domain 2-like"/>
    <property type="match status" value="1"/>
</dbReference>
<dbReference type="PROSITE" id="PS51194">
    <property type="entry name" value="HELICASE_CTER"/>
    <property type="match status" value="1"/>
</dbReference>
<evidence type="ECO:0000256" key="6">
    <source>
        <dbReference type="ARBA" id="ARBA00022840"/>
    </source>
</evidence>
<dbReference type="GO" id="GO:0006310">
    <property type="term" value="P:DNA recombination"/>
    <property type="evidence" value="ECO:0007669"/>
    <property type="project" value="UniProtKB-ARBA"/>
</dbReference>
<dbReference type="FunFam" id="3.40.50.300:FF:000861">
    <property type="entry name" value="Fanconi anemia, complementation group M"/>
    <property type="match status" value="1"/>
</dbReference>
<dbReference type="EMBL" id="JBJQND010000006">
    <property type="protein sequence ID" value="KAL3874349.1"/>
    <property type="molecule type" value="Genomic_DNA"/>
</dbReference>
<comment type="subcellular location">
    <subcellularLocation>
        <location evidence="1">Nucleus</location>
    </subcellularLocation>
</comment>
<accession>A0ABD3WK50</accession>
<keyword evidence="4" id="KW-0378">Hydrolase</keyword>
<feature type="region of interest" description="Disordered" evidence="8">
    <location>
        <begin position="1695"/>
        <end position="1714"/>
    </location>
</feature>
<evidence type="ECO:0000259" key="9">
    <source>
        <dbReference type="PROSITE" id="PS51192"/>
    </source>
</evidence>
<feature type="region of interest" description="Disordered" evidence="8">
    <location>
        <begin position="2076"/>
        <end position="2096"/>
    </location>
</feature>
<dbReference type="Pfam" id="PF00271">
    <property type="entry name" value="Helicase_C"/>
    <property type="match status" value="1"/>
</dbReference>
<evidence type="ECO:0000313" key="12">
    <source>
        <dbReference type="Proteomes" id="UP001634394"/>
    </source>
</evidence>
<keyword evidence="7" id="KW-0539">Nucleus</keyword>
<comment type="similarity">
    <text evidence="2">Belongs to the DEAD box helicase family. DEAH subfamily. FANCM sub-subfamily.</text>
</comment>
<dbReference type="Gene3D" id="3.40.50.300">
    <property type="entry name" value="P-loop containing nucleotide triphosphate hydrolases"/>
    <property type="match status" value="2"/>
</dbReference>
<feature type="compositionally biased region" description="Basic and acidic residues" evidence="8">
    <location>
        <begin position="2014"/>
        <end position="2030"/>
    </location>
</feature>
<feature type="region of interest" description="Disordered" evidence="8">
    <location>
        <begin position="1"/>
        <end position="36"/>
    </location>
</feature>
<keyword evidence="12" id="KW-1185">Reference proteome</keyword>
<dbReference type="InterPro" id="IPR006166">
    <property type="entry name" value="ERCC4_domain"/>
</dbReference>
<dbReference type="CDD" id="cd18801">
    <property type="entry name" value="SF2_C_FANCM_Hef"/>
    <property type="match status" value="1"/>
</dbReference>
<proteinExistence type="inferred from homology"/>
<evidence type="ECO:0000256" key="4">
    <source>
        <dbReference type="ARBA" id="ARBA00022801"/>
    </source>
</evidence>
<keyword evidence="3" id="KW-0547">Nucleotide-binding</keyword>
<evidence type="ECO:0008006" key="13">
    <source>
        <dbReference type="Google" id="ProtNLM"/>
    </source>
</evidence>
<dbReference type="PROSITE" id="PS51192">
    <property type="entry name" value="HELICASE_ATP_BIND_1"/>
    <property type="match status" value="1"/>
</dbReference>
<dbReference type="GO" id="GO:0005524">
    <property type="term" value="F:ATP binding"/>
    <property type="evidence" value="ECO:0007669"/>
    <property type="project" value="UniProtKB-KW"/>
</dbReference>
<dbReference type="GO" id="GO:0016787">
    <property type="term" value="F:hydrolase activity"/>
    <property type="evidence" value="ECO:0007669"/>
    <property type="project" value="UniProtKB-KW"/>
</dbReference>
<keyword evidence="6" id="KW-0067">ATP-binding</keyword>
<evidence type="ECO:0000256" key="5">
    <source>
        <dbReference type="ARBA" id="ARBA00022806"/>
    </source>
</evidence>
<evidence type="ECO:0000256" key="7">
    <source>
        <dbReference type="ARBA" id="ARBA00023242"/>
    </source>
</evidence>
<dbReference type="InterPro" id="IPR044749">
    <property type="entry name" value="FANCM_DEXDc"/>
</dbReference>
<feature type="compositionally biased region" description="Polar residues" evidence="8">
    <location>
        <begin position="1695"/>
        <end position="1711"/>
    </location>
</feature>
<feature type="region of interest" description="Disordered" evidence="8">
    <location>
        <begin position="2010"/>
        <end position="2030"/>
    </location>
</feature>
<feature type="compositionally biased region" description="Polar residues" evidence="8">
    <location>
        <begin position="1"/>
        <end position="11"/>
    </location>
</feature>
<dbReference type="CDD" id="cd18033">
    <property type="entry name" value="DEXDc_FANCM"/>
    <property type="match status" value="1"/>
</dbReference>
<evidence type="ECO:0000256" key="8">
    <source>
        <dbReference type="SAM" id="MobiDB-lite"/>
    </source>
</evidence>
<dbReference type="GO" id="GO:0004386">
    <property type="term" value="F:helicase activity"/>
    <property type="evidence" value="ECO:0007669"/>
    <property type="project" value="UniProtKB-KW"/>
</dbReference>
<dbReference type="GO" id="GO:0005634">
    <property type="term" value="C:nucleus"/>
    <property type="evidence" value="ECO:0007669"/>
    <property type="project" value="UniProtKB-SubCell"/>
</dbReference>
<dbReference type="Gene3D" id="1.10.150.20">
    <property type="entry name" value="5' to 3' exonuclease, C-terminal subdomain"/>
    <property type="match status" value="1"/>
</dbReference>
<gene>
    <name evidence="11" type="ORF">ACJMK2_037377</name>
</gene>
<dbReference type="InterPro" id="IPR014001">
    <property type="entry name" value="Helicase_ATP-bd"/>
</dbReference>
<dbReference type="InterPro" id="IPR027417">
    <property type="entry name" value="P-loop_NTPase"/>
</dbReference>
<comment type="caution">
    <text evidence="11">The sequence shown here is derived from an EMBL/GenBank/DDBJ whole genome shotgun (WGS) entry which is preliminary data.</text>
</comment>
<dbReference type="SMART" id="SM00487">
    <property type="entry name" value="DEXDc"/>
    <property type="match status" value="1"/>
</dbReference>
<dbReference type="Pfam" id="PF16783">
    <property type="entry name" value="FANCM-MHF_bd"/>
    <property type="match status" value="1"/>
</dbReference>
<dbReference type="GO" id="GO:0006281">
    <property type="term" value="P:DNA repair"/>
    <property type="evidence" value="ECO:0007669"/>
    <property type="project" value="UniProtKB-ARBA"/>
</dbReference>
<dbReference type="InterPro" id="IPR011335">
    <property type="entry name" value="Restrct_endonuc-II-like"/>
</dbReference>
<dbReference type="PANTHER" id="PTHR14025">
    <property type="entry name" value="FANCONI ANEMIA GROUP M FANCM FAMILY MEMBER"/>
    <property type="match status" value="1"/>
</dbReference>
<dbReference type="InterPro" id="IPR011545">
    <property type="entry name" value="DEAD/DEAH_box_helicase_dom"/>
</dbReference>
<dbReference type="CDD" id="cd12091">
    <property type="entry name" value="FANCM_ID"/>
    <property type="match status" value="1"/>
</dbReference>
<dbReference type="Pfam" id="PF00270">
    <property type="entry name" value="DEAD"/>
    <property type="match status" value="1"/>
</dbReference>
<reference evidence="11 12" key="1">
    <citation type="submission" date="2024-11" db="EMBL/GenBank/DDBJ databases">
        <title>Chromosome-level genome assembly of the freshwater bivalve Anodonta woodiana.</title>
        <authorList>
            <person name="Chen X."/>
        </authorList>
    </citation>
    <scope>NUCLEOTIDE SEQUENCE [LARGE SCALE GENOMIC DNA]</scope>
    <source>
        <strain evidence="11">MN2024</strain>
        <tissue evidence="11">Gills</tissue>
    </source>
</reference>
<sequence length="2763" mass="313935">MNKSKQATLFQSWGKRKKEPETRADNPAFASSSHSICPESYSTVDPEIIDLCKAVEEDEDDEFLLEALDDVGAGQNGSSSYSNIGPAKCSAIGNKQEDNSCDISHISIGADLLPTQSAYTQDNSLPGFDRAAGKLWIYPTNYPVREYQFNIVQQALFKNTLVVLPTGLGKTFIASVLMYNLYRWYPQGKVIFMAPTKPLVAQQIEACYKIMGIPQKDTAEMTGNMGPTKREKAWCENRVFFLTPQVMANDLSRGSCPAEKVKCLVVDEAHKALGNHAYCQVVRELVKYTQDFRVLALSATPGSDIKTVQQVINNLLISQIELRTEDSPDIRQYSHERKVEKIVIPLGDELSSVKATYIKILEVFVSRLKRQGVLYNRDTTSLSKFLILKAREAFRQNPPERLPRQHYGAVEGDFALAMSLYHGYELLQLHGARSLYTFLDGIVNGEKGYGRNRAELMRNSDFNDLLEMLAQKFTPAPSQRSCISSSANKEKKPFVTGHPKMVKLQEIVLDHFNHYATDENSKKGVATRIMIFSQYRDSVKEITDMLNQHYPLVKVMSFIGQSSAGKSTKGFTQKEQLKVMKKFREGGYNTLVSTCVGEEGLDIGEVDLIICFDAHKSPIRLVQRMGRTGRKREGRIVMLVTQGKEEQIYNQSQYSKRSIHKAILNGAKSLHFYQFSPCIVPDNTNPICHKMHISIKEQFIPTRKMSADKDQCTNSVIGMKSLSSSEEILTREEYEELVSEWGLPLDQVPKMPKSSDIICLSAEPQEEMVENENDNCKVLSLTEWLPWQNQLQPTHLIEHSLASKHLVELMEFIEIQQTLNPEDDNYGLEMATYLNEDDILKPVQTKSYTDGIKQFCVPLSENTEIDTRQYRRKRRNSEYISDFNEHWEVNSELVCNRKTKKRKTDLPDIEIQHVEILPDDVELPPFDMNDINPVKKGMIKSRSGVLNENEMFEASNEREYDLKHSEKCLNSDVLLNQKCPSKKMNLNNKETLPYDSRKTESDLLRKNRKRVKINPTKIRQSVVEVIADMDDDDDFDILEKNENSDQLMPINSPGNECERIDELSNKNFDVEDENIKNMFKLFPVIRGVRHSNNKLHGEKDTDKAGTLYCVRSPPSVVDLVETLDAPDIEHQMICLDITQIAEEWEKENQINNTGEINSLLDLEKCEYSSEKFKKGPTELLSFSSNHFDSSKNIHAQSDWFKSKSENSHARKTSKSLVNDLTTYAGMKEEQKNKSENFEQGPTDVLINEISDFKSCTMHSEESISLHDAVLVNKDDNNTVFTPSENPGMNQDGGSPKIIKQRSFGLCNIGSKTSVNSNQQLLSRDDVRHQKALVLNRHTPTDKCLVLNPDTMDVGVTDILESRQSSDDSEIDDLLFSCLEKSKKRVRFSCVKNQTSLGKSSQVVSSMNRRHDSHNDSTNKLSDVTGIIPFNQNTDNCTEIEITGSSLKKFKSEIFSKFDKSVCNFPDDSRSGQNQTLNIAQADTSSCVLDKDLHMQGYSPSSDSRSKLNSRNNTKNISFQQTCLEDSNTNMQTKLLLPICDTQAIEHDKVYLETNRSRIDSSQFERNNSFNEMFEDDSDFDGLEAVETSCAKKDTSTQFTFTQALDCVNDSLVLSTEPMDKCSRDRPGKGIIASISKQKAIDANFNEPNKSDSRDGSLKAAKFMHTSEKDQESLPSNESQISKENANYQNQSHDTYMAKNTSSTGPTSSDLTNSDEDQIEFPEFDLGFDLDEDIVPPSPCSTQFSQSSLSNQKSFYSRRSLKLSSKEDSFSENSCLVSSDCQTKIVQDKTANLKDTGEKKNDDAFFAIKRKNNKNQTGKGDLETIEEDFDSENERNMKNTGDKDKLRRKNLNYVENSKISDAEEKQERNGFYSDETLKKMDQDMQDEPKMTRFNSEDLTLHDTSSLAKENVAICSFAGSDKADTSLTNSNKQRLAENNMQTMAKPFSIEDDSNCSSQEEEVLFETSFSLQFEDELLRELVETADQDIAKPVGQDKPLTQSSQSTTFINCVGAPDSHVENRNGEEPDKGVESDPDMHVANDSHMDDSFILVGKKRKMAILSSPETPDYSSKIRKTNNENLDGQFKTPLRPPTLSIPRGKHSIISTDSKNTKSSKACLSFDLTNVQSKDDDEDFEKSSLWFSKQAQNEVDENPKRLTKMSVKIKSDIEKVGNTCISTKEKKKQKCSFKSNPFIEHEAEINEEDLWQVSEDEADHSDLDNLDESFINDATQMSQAQVVDDSDMHAVYLKSIRSPIRHTECGRFKLKKHYHRKNVFSQVPEEDESQYMEDSFCVADDDVEELSLISEDDEEAEIQIQKEISLPRRRQTGKSKMENYKAKSKARNKTNRRRIRIVADSSSSDEEFDQKKEDINSSNKEFSSTFEVKKVLSLSSIDDEDDVCNNTKLNSSTKKCISKKKTYVHDGCRESVLAKNINPVVKDNHCKTTEELRQERLKRQKEKQEEFRRKTMGNAGLQNVKVGCDTKDKEQMENEMTKLKSRKTCTSVENVTKQHENEQNIIIPELNEDESSMDMMTDINTSTSKSTKKLVLLVDSREISGAQDIVSTLRFQHNIHVCAAQLPGCDYIVSNRMAVDRKQWSEFSNGSNRVKLIERMQYFVELYDQPCLILESDRIKLGDDKSHRPIHWTKYVDKTLSQLIRSNIRLYFTDNQTETAALLAELCQLEHRKNKGISVPPELNSQQQSVAKFLCTVPKLGYIHVLNLCNGFRTLSELIDSSVTSIEKKGQISQSRAMEVYRYIRRNFNSNLLPGK</sequence>
<keyword evidence="5" id="KW-0347">Helicase</keyword>
<dbReference type="SUPFAM" id="SSF52980">
    <property type="entry name" value="Restriction endonuclease-like"/>
    <property type="match status" value="1"/>
</dbReference>
<dbReference type="SUPFAM" id="SSF52540">
    <property type="entry name" value="P-loop containing nucleoside triphosphate hydrolases"/>
    <property type="match status" value="1"/>
</dbReference>
<evidence type="ECO:0000256" key="1">
    <source>
        <dbReference type="ARBA" id="ARBA00004123"/>
    </source>
</evidence>
<organism evidence="11 12">
    <name type="scientific">Sinanodonta woodiana</name>
    <name type="common">Chinese pond mussel</name>
    <name type="synonym">Anodonta woodiana</name>
    <dbReference type="NCBI Taxonomy" id="1069815"/>
    <lineage>
        <taxon>Eukaryota</taxon>
        <taxon>Metazoa</taxon>
        <taxon>Spiralia</taxon>
        <taxon>Lophotrochozoa</taxon>
        <taxon>Mollusca</taxon>
        <taxon>Bivalvia</taxon>
        <taxon>Autobranchia</taxon>
        <taxon>Heteroconchia</taxon>
        <taxon>Palaeoheterodonta</taxon>
        <taxon>Unionida</taxon>
        <taxon>Unionoidea</taxon>
        <taxon>Unionidae</taxon>
        <taxon>Unioninae</taxon>
        <taxon>Sinanodonta</taxon>
    </lineage>
</organism>
<evidence type="ECO:0000256" key="2">
    <source>
        <dbReference type="ARBA" id="ARBA00009889"/>
    </source>
</evidence>
<name>A0ABD3WK50_SINWO</name>
<evidence type="ECO:0000256" key="3">
    <source>
        <dbReference type="ARBA" id="ARBA00022741"/>
    </source>
</evidence>
<feature type="domain" description="Helicase ATP-binding" evidence="9">
    <location>
        <begin position="151"/>
        <end position="319"/>
    </location>
</feature>
<evidence type="ECO:0000313" key="11">
    <source>
        <dbReference type="EMBL" id="KAL3874349.1"/>
    </source>
</evidence>
<dbReference type="SMART" id="SM00891">
    <property type="entry name" value="ERCC4"/>
    <property type="match status" value="1"/>
</dbReference>
<feature type="compositionally biased region" description="Basic residues" evidence="8">
    <location>
        <begin position="2333"/>
        <end position="2347"/>
    </location>
</feature>
<dbReference type="CDD" id="cd20077">
    <property type="entry name" value="XPF_nuclease_FANCM"/>
    <property type="match status" value="1"/>
</dbReference>
<dbReference type="Proteomes" id="UP001634394">
    <property type="component" value="Unassembled WGS sequence"/>
</dbReference>
<dbReference type="InterPro" id="IPR010994">
    <property type="entry name" value="RuvA_2-like"/>
</dbReference>
<feature type="domain" description="Helicase C-terminal" evidence="10">
    <location>
        <begin position="508"/>
        <end position="671"/>
    </location>
</feature>